<name>A0ABQ9F976_TEGGR</name>
<sequence length="143" mass="16342">MDAKPEIFDHPGQKKSVVWRYFGFFKIKENEPPHKNNLHMARAVCKVCRKIYKDNGNTTNFKAHIENEHMLTQSDTSKLQLPDSRSRITIYPSVSDWTGKMGHGKISQSKPKPLMILCAIGKVLPPSVVDNQHFKELVKSIDP</sequence>
<keyword evidence="1" id="KW-0479">Metal-binding</keyword>
<keyword evidence="3" id="KW-0862">Zinc</keyword>
<evidence type="ECO:0000256" key="1">
    <source>
        <dbReference type="ARBA" id="ARBA00022723"/>
    </source>
</evidence>
<evidence type="ECO:0000256" key="3">
    <source>
        <dbReference type="ARBA" id="ARBA00022833"/>
    </source>
</evidence>
<comment type="caution">
    <text evidence="6">The sequence shown here is derived from an EMBL/GenBank/DDBJ whole genome shotgun (WGS) entry which is preliminary data.</text>
</comment>
<dbReference type="PROSITE" id="PS50808">
    <property type="entry name" value="ZF_BED"/>
    <property type="match status" value="1"/>
</dbReference>
<organism evidence="6 7">
    <name type="scientific">Tegillarca granosa</name>
    <name type="common">Malaysian cockle</name>
    <name type="synonym">Anadara granosa</name>
    <dbReference type="NCBI Taxonomy" id="220873"/>
    <lineage>
        <taxon>Eukaryota</taxon>
        <taxon>Metazoa</taxon>
        <taxon>Spiralia</taxon>
        <taxon>Lophotrochozoa</taxon>
        <taxon>Mollusca</taxon>
        <taxon>Bivalvia</taxon>
        <taxon>Autobranchia</taxon>
        <taxon>Pteriomorphia</taxon>
        <taxon>Arcoida</taxon>
        <taxon>Arcoidea</taxon>
        <taxon>Arcidae</taxon>
        <taxon>Tegillarca</taxon>
    </lineage>
</organism>
<dbReference type="InterPro" id="IPR036236">
    <property type="entry name" value="Znf_C2H2_sf"/>
</dbReference>
<dbReference type="Pfam" id="PF02892">
    <property type="entry name" value="zf-BED"/>
    <property type="match status" value="1"/>
</dbReference>
<dbReference type="SMART" id="SM00614">
    <property type="entry name" value="ZnF_BED"/>
    <property type="match status" value="1"/>
</dbReference>
<evidence type="ECO:0000259" key="5">
    <source>
        <dbReference type="PROSITE" id="PS50808"/>
    </source>
</evidence>
<evidence type="ECO:0000313" key="6">
    <source>
        <dbReference type="EMBL" id="KAJ8313896.1"/>
    </source>
</evidence>
<feature type="non-terminal residue" evidence="6">
    <location>
        <position position="143"/>
    </location>
</feature>
<protein>
    <recommendedName>
        <fullName evidence="5">BED-type domain-containing protein</fullName>
    </recommendedName>
</protein>
<evidence type="ECO:0000256" key="2">
    <source>
        <dbReference type="ARBA" id="ARBA00022771"/>
    </source>
</evidence>
<keyword evidence="7" id="KW-1185">Reference proteome</keyword>
<feature type="domain" description="BED-type" evidence="5">
    <location>
        <begin position="13"/>
        <end position="76"/>
    </location>
</feature>
<dbReference type="InterPro" id="IPR003656">
    <property type="entry name" value="Znf_BED"/>
</dbReference>
<gene>
    <name evidence="6" type="ORF">KUTeg_008457</name>
</gene>
<keyword evidence="2 4" id="KW-0863">Zinc-finger</keyword>
<proteinExistence type="predicted"/>
<reference evidence="6 7" key="1">
    <citation type="submission" date="2022-12" db="EMBL/GenBank/DDBJ databases">
        <title>Chromosome-level genome of Tegillarca granosa.</title>
        <authorList>
            <person name="Kim J."/>
        </authorList>
    </citation>
    <scope>NUCLEOTIDE SEQUENCE [LARGE SCALE GENOMIC DNA]</scope>
    <source>
        <strain evidence="6">Teg-2019</strain>
        <tissue evidence="6">Adductor muscle</tissue>
    </source>
</reference>
<accession>A0ABQ9F976</accession>
<evidence type="ECO:0000313" key="7">
    <source>
        <dbReference type="Proteomes" id="UP001217089"/>
    </source>
</evidence>
<dbReference type="EMBL" id="JARBDR010000342">
    <property type="protein sequence ID" value="KAJ8313896.1"/>
    <property type="molecule type" value="Genomic_DNA"/>
</dbReference>
<dbReference type="Proteomes" id="UP001217089">
    <property type="component" value="Unassembled WGS sequence"/>
</dbReference>
<evidence type="ECO:0000256" key="4">
    <source>
        <dbReference type="PROSITE-ProRule" id="PRU00027"/>
    </source>
</evidence>
<dbReference type="SUPFAM" id="SSF57667">
    <property type="entry name" value="beta-beta-alpha zinc fingers"/>
    <property type="match status" value="1"/>
</dbReference>